<sequence>MRLDSVRHLYERRGPFVSVYLDTARITEDAATAVELRWRRIDEELTARGAPPEVRAPIGELVKEPTQAAPGRAVFAEGTSVVLTEPLAAPPRREIARWSPLPHVVPMLAQRGETVPHLEVLADHAGADVIVSCGGRKRELTVEAAAEWPIQKTGQGGWSQTRYERDAEETWRRNAVAVAEVMEKEAHGIGAEVIVLAGEPQTRRMIMDALSKDTASRVVVAERGSRAPGAADEPFQSEVNHAIEVWQRKRHTALLDAYHAGPYATGLAETARVLRDGRVATLLLRDDPTSDATLWIGPEGTQLAADPGELNDLGVDLPVEERADAALARAVAMTDAELWFVPELDSPDGVGAVLRY</sequence>
<name>A0ABW6VI01_MICFU</name>
<dbReference type="InterPro" id="IPR040701">
    <property type="entry name" value="Bact_RF_family2"/>
</dbReference>
<keyword evidence="2" id="KW-1185">Reference proteome</keyword>
<dbReference type="Pfam" id="PF18844">
    <property type="entry name" value="baeRF_family2"/>
    <property type="match status" value="1"/>
</dbReference>
<comment type="caution">
    <text evidence="1">The sequence shown here is derived from an EMBL/GenBank/DDBJ whole genome shotgun (WGS) entry which is preliminary data.</text>
</comment>
<dbReference type="Proteomes" id="UP001602119">
    <property type="component" value="Unassembled WGS sequence"/>
</dbReference>
<dbReference type="EMBL" id="JBIAXI010000023">
    <property type="protein sequence ID" value="MFF4777384.1"/>
    <property type="molecule type" value="Genomic_DNA"/>
</dbReference>
<reference evidence="1 2" key="1">
    <citation type="submission" date="2024-10" db="EMBL/GenBank/DDBJ databases">
        <title>The Natural Products Discovery Center: Release of the First 8490 Sequenced Strains for Exploring Actinobacteria Biosynthetic Diversity.</title>
        <authorList>
            <person name="Kalkreuter E."/>
            <person name="Kautsar S.A."/>
            <person name="Yang D."/>
            <person name="Bader C.D."/>
            <person name="Teijaro C.N."/>
            <person name="Fluegel L."/>
            <person name="Davis C.M."/>
            <person name="Simpson J.R."/>
            <person name="Lauterbach L."/>
            <person name="Steele A.D."/>
            <person name="Gui C."/>
            <person name="Meng S."/>
            <person name="Li G."/>
            <person name="Viehrig K."/>
            <person name="Ye F."/>
            <person name="Su P."/>
            <person name="Kiefer A.F."/>
            <person name="Nichols A."/>
            <person name="Cepeda A.J."/>
            <person name="Yan W."/>
            <person name="Fan B."/>
            <person name="Jiang Y."/>
            <person name="Adhikari A."/>
            <person name="Zheng C.-J."/>
            <person name="Schuster L."/>
            <person name="Cowan T.M."/>
            <person name="Smanski M.J."/>
            <person name="Chevrette M.G."/>
            <person name="De Carvalho L.P.S."/>
            <person name="Shen B."/>
        </authorList>
    </citation>
    <scope>NUCLEOTIDE SEQUENCE [LARGE SCALE GENOMIC DNA]</scope>
    <source>
        <strain evidence="1 2">NPDC001281</strain>
    </source>
</reference>
<evidence type="ECO:0000313" key="2">
    <source>
        <dbReference type="Proteomes" id="UP001602119"/>
    </source>
</evidence>
<organism evidence="1 2">
    <name type="scientific">Microtetraspora fusca</name>
    <dbReference type="NCBI Taxonomy" id="1997"/>
    <lineage>
        <taxon>Bacteria</taxon>
        <taxon>Bacillati</taxon>
        <taxon>Actinomycetota</taxon>
        <taxon>Actinomycetes</taxon>
        <taxon>Streptosporangiales</taxon>
        <taxon>Streptosporangiaceae</taxon>
        <taxon>Microtetraspora</taxon>
    </lineage>
</organism>
<dbReference type="SUPFAM" id="SSF53137">
    <property type="entry name" value="Translational machinery components"/>
    <property type="match status" value="1"/>
</dbReference>
<dbReference type="Gene3D" id="3.30.420.60">
    <property type="entry name" value="eRF1 domain 2"/>
    <property type="match status" value="1"/>
</dbReference>
<dbReference type="InterPro" id="IPR042226">
    <property type="entry name" value="eFR1_2_sf"/>
</dbReference>
<proteinExistence type="predicted"/>
<gene>
    <name evidence="1" type="ORF">ACFY05_31465</name>
</gene>
<dbReference type="RefSeq" id="WP_066947936.1">
    <property type="nucleotide sequence ID" value="NZ_BBYK01000068.1"/>
</dbReference>
<accession>A0ABW6VI01</accession>
<evidence type="ECO:0000313" key="1">
    <source>
        <dbReference type="EMBL" id="MFF4777384.1"/>
    </source>
</evidence>
<protein>
    <submittedName>
        <fullName evidence="1">Vms1/Ankzf1 family peptidyl-tRNA hydrolase</fullName>
    </submittedName>
</protein>
<dbReference type="GO" id="GO:0016787">
    <property type="term" value="F:hydrolase activity"/>
    <property type="evidence" value="ECO:0007669"/>
    <property type="project" value="UniProtKB-KW"/>
</dbReference>
<keyword evidence="1" id="KW-0378">Hydrolase</keyword>